<dbReference type="GO" id="GO:0016491">
    <property type="term" value="F:oxidoreductase activity"/>
    <property type="evidence" value="ECO:0007669"/>
    <property type="project" value="UniProtKB-KW"/>
</dbReference>
<dbReference type="InterPro" id="IPR002347">
    <property type="entry name" value="SDR_fam"/>
</dbReference>
<sequence>MQGLNGKRIVVAGGASGIGAATAERLAAEGAAVVVGDINIDAAEATAKRITSTGATAFAVEFDLADERSVRALVDTAVSQLGGVDGLYNVAADVSAETLGRDGDLLDMDPAVWRRTLEVNLIGFALTSRAVLPLLLEQGGGAIVNTSSLAAHVGDHARAAYQTSKAGINALTRHIASRWGKQGIRCNCVSPGVVLTESAQKMALSPEALEFTRMTLPSPRFGKPEDLAGIVAFLLSDDGEWINGQVWSVNGGAMLRE</sequence>
<dbReference type="PANTHER" id="PTHR24321">
    <property type="entry name" value="DEHYDROGENASES, SHORT CHAIN"/>
    <property type="match status" value="1"/>
</dbReference>
<dbReference type="CDD" id="cd05233">
    <property type="entry name" value="SDR_c"/>
    <property type="match status" value="1"/>
</dbReference>
<dbReference type="SUPFAM" id="SSF51735">
    <property type="entry name" value="NAD(P)-binding Rossmann-fold domains"/>
    <property type="match status" value="1"/>
</dbReference>
<evidence type="ECO:0000313" key="4">
    <source>
        <dbReference type="Proteomes" id="UP000326598"/>
    </source>
</evidence>
<dbReference type="InterPro" id="IPR036291">
    <property type="entry name" value="NAD(P)-bd_dom_sf"/>
</dbReference>
<dbReference type="AlphaFoldDB" id="A0A5J6HTK0"/>
<accession>A0A5J6HTK0</accession>
<name>A0A5J6HTK0_STRC4</name>
<protein>
    <submittedName>
        <fullName evidence="3">SDR family oxidoreductase</fullName>
    </submittedName>
</protein>
<gene>
    <name evidence="3" type="ORF">CP976_02185</name>
</gene>
<dbReference type="GeneID" id="91414909"/>
<dbReference type="FunFam" id="3.40.50.720:FF:000084">
    <property type="entry name" value="Short-chain dehydrogenase reductase"/>
    <property type="match status" value="1"/>
</dbReference>
<reference evidence="3 4" key="1">
    <citation type="submission" date="2017-09" db="EMBL/GenBank/DDBJ databases">
        <authorList>
            <person name="Lee N."/>
            <person name="Cho B.-K."/>
        </authorList>
    </citation>
    <scope>NUCLEOTIDE SEQUENCE [LARGE SCALE GENOMIC DNA]</scope>
    <source>
        <strain evidence="3 4">ATCC 13740</strain>
    </source>
</reference>
<dbReference type="EMBL" id="CP023694">
    <property type="protein sequence ID" value="QEV23098.1"/>
    <property type="molecule type" value="Genomic_DNA"/>
</dbReference>
<evidence type="ECO:0000256" key="2">
    <source>
        <dbReference type="ARBA" id="ARBA00023002"/>
    </source>
</evidence>
<dbReference type="Pfam" id="PF13561">
    <property type="entry name" value="adh_short_C2"/>
    <property type="match status" value="1"/>
</dbReference>
<dbReference type="PANTHER" id="PTHR24321:SF14">
    <property type="entry name" value="SHORT-CHAIN TYPE DEHYDROGENASE_REDUCTASE BLR2146-RELATED"/>
    <property type="match status" value="1"/>
</dbReference>
<organism evidence="3 4">
    <name type="scientific">Streptomyces coeruleorubidus</name>
    <dbReference type="NCBI Taxonomy" id="116188"/>
    <lineage>
        <taxon>Bacteria</taxon>
        <taxon>Bacillati</taxon>
        <taxon>Actinomycetota</taxon>
        <taxon>Actinomycetes</taxon>
        <taxon>Kitasatosporales</taxon>
        <taxon>Streptomycetaceae</taxon>
        <taxon>Streptomyces</taxon>
    </lineage>
</organism>
<evidence type="ECO:0000256" key="1">
    <source>
        <dbReference type="ARBA" id="ARBA00006484"/>
    </source>
</evidence>
<keyword evidence="2" id="KW-0560">Oxidoreductase</keyword>
<dbReference type="KEGG" id="scoe:CP976_02185"/>
<dbReference type="Proteomes" id="UP000326598">
    <property type="component" value="Chromosome"/>
</dbReference>
<evidence type="ECO:0000313" key="3">
    <source>
        <dbReference type="EMBL" id="QEV23098.1"/>
    </source>
</evidence>
<dbReference type="PRINTS" id="PR00081">
    <property type="entry name" value="GDHRDH"/>
</dbReference>
<proteinExistence type="inferred from homology"/>
<comment type="similarity">
    <text evidence="1">Belongs to the short-chain dehydrogenases/reductases (SDR) family.</text>
</comment>
<dbReference type="RefSeq" id="WP_150478745.1">
    <property type="nucleotide sequence ID" value="NZ_BMTB01000008.1"/>
</dbReference>
<dbReference type="Gene3D" id="3.40.50.720">
    <property type="entry name" value="NAD(P)-binding Rossmann-like Domain"/>
    <property type="match status" value="1"/>
</dbReference>